<organism evidence="2 3">
    <name type="scientific">Colocasia esculenta</name>
    <name type="common">Wild taro</name>
    <name type="synonym">Arum esculentum</name>
    <dbReference type="NCBI Taxonomy" id="4460"/>
    <lineage>
        <taxon>Eukaryota</taxon>
        <taxon>Viridiplantae</taxon>
        <taxon>Streptophyta</taxon>
        <taxon>Embryophyta</taxon>
        <taxon>Tracheophyta</taxon>
        <taxon>Spermatophyta</taxon>
        <taxon>Magnoliopsida</taxon>
        <taxon>Liliopsida</taxon>
        <taxon>Araceae</taxon>
        <taxon>Aroideae</taxon>
        <taxon>Colocasieae</taxon>
        <taxon>Colocasia</taxon>
    </lineage>
</organism>
<feature type="region of interest" description="Disordered" evidence="1">
    <location>
        <begin position="16"/>
        <end position="51"/>
    </location>
</feature>
<gene>
    <name evidence="2" type="ORF">Taro_022723</name>
</gene>
<evidence type="ECO:0008006" key="4">
    <source>
        <dbReference type="Google" id="ProtNLM"/>
    </source>
</evidence>
<name>A0A843V2P3_COLES</name>
<protein>
    <recommendedName>
        <fullName evidence="4">Transposase, Ptta/En/Spm, plant</fullName>
    </recommendedName>
</protein>
<feature type="non-terminal residue" evidence="2">
    <location>
        <position position="325"/>
    </location>
</feature>
<dbReference type="EMBL" id="NMUH01001213">
    <property type="protein sequence ID" value="MQL90135.1"/>
    <property type="molecule type" value="Genomic_DNA"/>
</dbReference>
<accession>A0A843V2P3</accession>
<dbReference type="PANTHER" id="PTHR33499">
    <property type="entry name" value="OS12G0282400 PROTEIN-RELATED"/>
    <property type="match status" value="1"/>
</dbReference>
<dbReference type="AlphaFoldDB" id="A0A843V2P3"/>
<dbReference type="Proteomes" id="UP000652761">
    <property type="component" value="Unassembled WGS sequence"/>
</dbReference>
<evidence type="ECO:0000313" key="2">
    <source>
        <dbReference type="EMBL" id="MQL90135.1"/>
    </source>
</evidence>
<sequence>MAPGLRKRLRASCAQSEDVVPCDAESPTPLTPQTIGSSVGSSSVTNRNTRGCNRSRDLEQYIQRHGKVTINIPSEVNRPVGDHHSWLTREIGILIRHHADMKVESWKGITGQQKEELYLRLKEKFELNLEDSATRCCLEGLFSSRYKDFRSKCHHHYKMLGGGERGRGKPYKEFNMEGRQEEWLWLCYHFDKEAFQKRSIIASTNRSKLKTIHRMGTKTLVAHQHDLERMVQMQQQSTIESDTPIVEDDICAEVLGRTSGYIRGRGHGPKPPQRDRATFSSQPTVREKQLEQEVGSLRDQLEDQQRKIDFLMTLMNGNNIPPTSS</sequence>
<evidence type="ECO:0000313" key="3">
    <source>
        <dbReference type="Proteomes" id="UP000652761"/>
    </source>
</evidence>
<dbReference type="PANTHER" id="PTHR33499:SF11">
    <property type="entry name" value="NO APICAL MERISTEM-ASSOCIATED C-TERMINAL DOMAIN-CONTAINING PROTEIN"/>
    <property type="match status" value="1"/>
</dbReference>
<evidence type="ECO:0000256" key="1">
    <source>
        <dbReference type="SAM" id="MobiDB-lite"/>
    </source>
</evidence>
<reference evidence="2" key="1">
    <citation type="submission" date="2017-07" db="EMBL/GenBank/DDBJ databases">
        <title>Taro Niue Genome Assembly and Annotation.</title>
        <authorList>
            <person name="Atibalentja N."/>
            <person name="Keating K."/>
            <person name="Fields C.J."/>
        </authorList>
    </citation>
    <scope>NUCLEOTIDE SEQUENCE</scope>
    <source>
        <strain evidence="2">Niue_2</strain>
        <tissue evidence="2">Leaf</tissue>
    </source>
</reference>
<feature type="region of interest" description="Disordered" evidence="1">
    <location>
        <begin position="260"/>
        <end position="296"/>
    </location>
</feature>
<dbReference type="OrthoDB" id="786540at2759"/>
<proteinExistence type="predicted"/>
<keyword evidence="3" id="KW-1185">Reference proteome</keyword>
<comment type="caution">
    <text evidence="2">The sequence shown here is derived from an EMBL/GenBank/DDBJ whole genome shotgun (WGS) entry which is preliminary data.</text>
</comment>